<dbReference type="SUPFAM" id="SSF52141">
    <property type="entry name" value="Uracil-DNA glycosylase-like"/>
    <property type="match status" value="1"/>
</dbReference>
<evidence type="ECO:0008006" key="3">
    <source>
        <dbReference type="Google" id="ProtNLM"/>
    </source>
</evidence>
<dbReference type="AlphaFoldDB" id="A0A380NLZ3"/>
<gene>
    <name evidence="1" type="ORF">NCTC12020_01497</name>
</gene>
<organism evidence="1 2">
    <name type="scientific">Veillonella criceti</name>
    <dbReference type="NCBI Taxonomy" id="103891"/>
    <lineage>
        <taxon>Bacteria</taxon>
        <taxon>Bacillati</taxon>
        <taxon>Bacillota</taxon>
        <taxon>Negativicutes</taxon>
        <taxon>Veillonellales</taxon>
        <taxon>Veillonellaceae</taxon>
        <taxon>Veillonella</taxon>
    </lineage>
</organism>
<dbReference type="EMBL" id="UHIO01000001">
    <property type="protein sequence ID" value="SUP44084.1"/>
    <property type="molecule type" value="Genomic_DNA"/>
</dbReference>
<proteinExistence type="predicted"/>
<accession>A0A380NLZ3</accession>
<sequence length="269" mass="30042">MDMIDKRMVLETKVNQFIERLASYEGSDIVFNPWRDYEPMLDISPEAPAIRRDQLRQYLLARLDGCPYVIIAEAMGYQGGRFSGIAITCERMLLGFHDDIEAAMILPSGLGLRTSLASSPLITKAKVRKEGFNEPTDTVVWSTLLDNDIDTYTALLWNIFPFHPHEAGNLLSNRTPTDAELAVGGTFAKELLVLNNLALHGDEALAQALMQEASGEMPNASVFAVGRKSYGVLETQHIFSYPLRHPANGGAQQYRDQFAEIYSFLPNRK</sequence>
<dbReference type="CDD" id="cd10035">
    <property type="entry name" value="UDG_like"/>
    <property type="match status" value="1"/>
</dbReference>
<name>A0A380NLZ3_9FIRM</name>
<dbReference type="InterPro" id="IPR036895">
    <property type="entry name" value="Uracil-DNA_glycosylase-like_sf"/>
</dbReference>
<evidence type="ECO:0000313" key="2">
    <source>
        <dbReference type="Proteomes" id="UP000255367"/>
    </source>
</evidence>
<dbReference type="Proteomes" id="UP000255367">
    <property type="component" value="Unassembled WGS sequence"/>
</dbReference>
<reference evidence="1 2" key="1">
    <citation type="submission" date="2018-06" db="EMBL/GenBank/DDBJ databases">
        <authorList>
            <consortium name="Pathogen Informatics"/>
            <person name="Doyle S."/>
        </authorList>
    </citation>
    <scope>NUCLEOTIDE SEQUENCE [LARGE SCALE GENOMIC DNA]</scope>
    <source>
        <strain evidence="1 2">NCTC12020</strain>
    </source>
</reference>
<evidence type="ECO:0000313" key="1">
    <source>
        <dbReference type="EMBL" id="SUP44084.1"/>
    </source>
</evidence>
<protein>
    <recommendedName>
        <fullName evidence="3">Uracil DNA glycosylase superfamily</fullName>
    </recommendedName>
</protein>
<keyword evidence="2" id="KW-1185">Reference proteome</keyword>